<comment type="caution">
    <text evidence="2">The sequence shown here is derived from an EMBL/GenBank/DDBJ whole genome shotgun (WGS) entry which is preliminary data.</text>
</comment>
<sequence length="162" mass="19348">MKTREARQLQQRDIRKLQALAELQRQRYRIVQCTVTRKGTKQAVVWCGRATSVFQVVKKLQTGYRDDCCGSCGNLLPDCVPLNMEKYIQLGKEYGLKGEQLLAFVADLQQSIELDKAAKQEKVDNEGEKERRREQEEKRRRETQKRRRRRRRRRGRRKRREA</sequence>
<name>A0A9X0CWK2_9CNID</name>
<dbReference type="Proteomes" id="UP001163046">
    <property type="component" value="Unassembled WGS sequence"/>
</dbReference>
<gene>
    <name evidence="2" type="ORF">OS493_037172</name>
</gene>
<organism evidence="2 3">
    <name type="scientific">Desmophyllum pertusum</name>
    <dbReference type="NCBI Taxonomy" id="174260"/>
    <lineage>
        <taxon>Eukaryota</taxon>
        <taxon>Metazoa</taxon>
        <taxon>Cnidaria</taxon>
        <taxon>Anthozoa</taxon>
        <taxon>Hexacorallia</taxon>
        <taxon>Scleractinia</taxon>
        <taxon>Caryophylliina</taxon>
        <taxon>Caryophylliidae</taxon>
        <taxon>Desmophyllum</taxon>
    </lineage>
</organism>
<feature type="compositionally biased region" description="Basic residues" evidence="1">
    <location>
        <begin position="141"/>
        <end position="162"/>
    </location>
</feature>
<feature type="compositionally biased region" description="Basic and acidic residues" evidence="1">
    <location>
        <begin position="118"/>
        <end position="140"/>
    </location>
</feature>
<keyword evidence="3" id="KW-1185">Reference proteome</keyword>
<dbReference type="EMBL" id="MU826417">
    <property type="protein sequence ID" value="KAJ7376064.1"/>
    <property type="molecule type" value="Genomic_DNA"/>
</dbReference>
<evidence type="ECO:0000313" key="2">
    <source>
        <dbReference type="EMBL" id="KAJ7376064.1"/>
    </source>
</evidence>
<proteinExistence type="predicted"/>
<feature type="region of interest" description="Disordered" evidence="1">
    <location>
        <begin position="118"/>
        <end position="162"/>
    </location>
</feature>
<dbReference type="AlphaFoldDB" id="A0A9X0CWK2"/>
<reference evidence="2" key="1">
    <citation type="submission" date="2023-01" db="EMBL/GenBank/DDBJ databases">
        <title>Genome assembly of the deep-sea coral Lophelia pertusa.</title>
        <authorList>
            <person name="Herrera S."/>
            <person name="Cordes E."/>
        </authorList>
    </citation>
    <scope>NUCLEOTIDE SEQUENCE</scope>
    <source>
        <strain evidence="2">USNM1676648</strain>
        <tissue evidence="2">Polyp</tissue>
    </source>
</reference>
<evidence type="ECO:0000313" key="3">
    <source>
        <dbReference type="Proteomes" id="UP001163046"/>
    </source>
</evidence>
<evidence type="ECO:0000256" key="1">
    <source>
        <dbReference type="SAM" id="MobiDB-lite"/>
    </source>
</evidence>
<protein>
    <submittedName>
        <fullName evidence="2">Uncharacterized protein</fullName>
    </submittedName>
</protein>
<accession>A0A9X0CWK2</accession>